<evidence type="ECO:0000313" key="3">
    <source>
        <dbReference type="Proteomes" id="UP000318711"/>
    </source>
</evidence>
<protein>
    <submittedName>
        <fullName evidence="2">Uncharacterized protein</fullName>
    </submittedName>
</protein>
<evidence type="ECO:0000313" key="2">
    <source>
        <dbReference type="EMBL" id="TSC97065.1"/>
    </source>
</evidence>
<gene>
    <name evidence="2" type="ORF">CEN88_205</name>
</gene>
<proteinExistence type="predicted"/>
<keyword evidence="1" id="KW-1133">Transmembrane helix</keyword>
<reference evidence="2 3" key="1">
    <citation type="submission" date="2017-07" db="EMBL/GenBank/DDBJ databases">
        <title>Mechanisms for carbon and nitrogen cycling indicate functional differentiation within the Candidate Phyla Radiation.</title>
        <authorList>
            <person name="Danczak R.E."/>
            <person name="Johnston M.D."/>
            <person name="Kenah C."/>
            <person name="Slattery M."/>
            <person name="Wrighton K.C."/>
            <person name="Wilkins M.J."/>
        </authorList>
    </citation>
    <scope>NUCLEOTIDE SEQUENCE [LARGE SCALE GENOMIC DNA]</scope>
    <source>
        <strain evidence="2">Licking1014_2</strain>
    </source>
</reference>
<accession>A0A554LW20</accession>
<organism evidence="2 3">
    <name type="scientific">Candidatus Berkelbacteria bacterium Licking1014_2</name>
    <dbReference type="NCBI Taxonomy" id="2017146"/>
    <lineage>
        <taxon>Bacteria</taxon>
        <taxon>Candidatus Berkelbacteria</taxon>
    </lineage>
</organism>
<dbReference type="Proteomes" id="UP000318711">
    <property type="component" value="Unassembled WGS sequence"/>
</dbReference>
<feature type="transmembrane region" description="Helical" evidence="1">
    <location>
        <begin position="23"/>
        <end position="40"/>
    </location>
</feature>
<name>A0A554LW20_9BACT</name>
<keyword evidence="1" id="KW-0472">Membrane</keyword>
<dbReference type="EMBL" id="VMGL01000018">
    <property type="protein sequence ID" value="TSC97065.1"/>
    <property type="molecule type" value="Genomic_DNA"/>
</dbReference>
<comment type="caution">
    <text evidence="2">The sequence shown here is derived from an EMBL/GenBank/DDBJ whole genome shotgun (WGS) entry which is preliminary data.</text>
</comment>
<sequence>MIICLISLIVINLKQPRYLCRRLASTFLSVGLSLLIVVGLDRWVKLGGLIDRFNLPLTPGLTNMSVQLTEAMTKPLADRLLWPGVGLVVLAVGMYVISWRLKKKD</sequence>
<feature type="transmembrane region" description="Helical" evidence="1">
    <location>
        <begin position="80"/>
        <end position="101"/>
    </location>
</feature>
<evidence type="ECO:0000256" key="1">
    <source>
        <dbReference type="SAM" id="Phobius"/>
    </source>
</evidence>
<keyword evidence="1" id="KW-0812">Transmembrane</keyword>
<dbReference type="AlphaFoldDB" id="A0A554LW20"/>